<evidence type="ECO:0000313" key="2">
    <source>
        <dbReference type="Proteomes" id="UP001194468"/>
    </source>
</evidence>
<dbReference type="EMBL" id="WHUW01000009">
    <property type="protein sequence ID" value="KAF8442278.1"/>
    <property type="molecule type" value="Genomic_DNA"/>
</dbReference>
<evidence type="ECO:0000313" key="1">
    <source>
        <dbReference type="EMBL" id="KAF8442278.1"/>
    </source>
</evidence>
<dbReference type="Proteomes" id="UP001194468">
    <property type="component" value="Unassembled WGS sequence"/>
</dbReference>
<proteinExistence type="predicted"/>
<reference evidence="1" key="2">
    <citation type="journal article" date="2020" name="Nat. Commun.">
        <title>Large-scale genome sequencing of mycorrhizal fungi provides insights into the early evolution of symbiotic traits.</title>
        <authorList>
            <person name="Miyauchi S."/>
            <person name="Kiss E."/>
            <person name="Kuo A."/>
            <person name="Drula E."/>
            <person name="Kohler A."/>
            <person name="Sanchez-Garcia M."/>
            <person name="Morin E."/>
            <person name="Andreopoulos B."/>
            <person name="Barry K.W."/>
            <person name="Bonito G."/>
            <person name="Buee M."/>
            <person name="Carver A."/>
            <person name="Chen C."/>
            <person name="Cichocki N."/>
            <person name="Clum A."/>
            <person name="Culley D."/>
            <person name="Crous P.W."/>
            <person name="Fauchery L."/>
            <person name="Girlanda M."/>
            <person name="Hayes R.D."/>
            <person name="Keri Z."/>
            <person name="LaButti K."/>
            <person name="Lipzen A."/>
            <person name="Lombard V."/>
            <person name="Magnuson J."/>
            <person name="Maillard F."/>
            <person name="Murat C."/>
            <person name="Nolan M."/>
            <person name="Ohm R.A."/>
            <person name="Pangilinan J."/>
            <person name="Pereira M.F."/>
            <person name="Perotto S."/>
            <person name="Peter M."/>
            <person name="Pfister S."/>
            <person name="Riley R."/>
            <person name="Sitrit Y."/>
            <person name="Stielow J.B."/>
            <person name="Szollosi G."/>
            <person name="Zifcakova L."/>
            <person name="Stursova M."/>
            <person name="Spatafora J.W."/>
            <person name="Tedersoo L."/>
            <person name="Vaario L.M."/>
            <person name="Yamada A."/>
            <person name="Yan M."/>
            <person name="Wang P."/>
            <person name="Xu J."/>
            <person name="Bruns T."/>
            <person name="Baldrian P."/>
            <person name="Vilgalys R."/>
            <person name="Dunand C."/>
            <person name="Henrissat B."/>
            <person name="Grigoriev I.V."/>
            <person name="Hibbett D."/>
            <person name="Nagy L.G."/>
            <person name="Martin F.M."/>
        </authorList>
    </citation>
    <scope>NUCLEOTIDE SEQUENCE</scope>
    <source>
        <strain evidence="1">BED1</strain>
    </source>
</reference>
<gene>
    <name evidence="1" type="ORF">L210DRAFT_3536214</name>
</gene>
<keyword evidence="2" id="KW-1185">Reference proteome</keyword>
<protein>
    <submittedName>
        <fullName evidence="1">Uncharacterized protein</fullName>
    </submittedName>
</protein>
<sequence length="96" mass="11104">MILRVWTMYNQSRLILATLLTTFSLEMMTSTIALTRIQRICWRLPSIILCAATRAARLDQRGYCCSNNPRYMLAIVQFVRQSFQMYRRSSGSSVGT</sequence>
<organism evidence="1 2">
    <name type="scientific">Boletus edulis BED1</name>
    <dbReference type="NCBI Taxonomy" id="1328754"/>
    <lineage>
        <taxon>Eukaryota</taxon>
        <taxon>Fungi</taxon>
        <taxon>Dikarya</taxon>
        <taxon>Basidiomycota</taxon>
        <taxon>Agaricomycotina</taxon>
        <taxon>Agaricomycetes</taxon>
        <taxon>Agaricomycetidae</taxon>
        <taxon>Boletales</taxon>
        <taxon>Boletineae</taxon>
        <taxon>Boletaceae</taxon>
        <taxon>Boletoideae</taxon>
        <taxon>Boletus</taxon>
    </lineage>
</organism>
<reference evidence="1" key="1">
    <citation type="submission" date="2019-10" db="EMBL/GenBank/DDBJ databases">
        <authorList>
            <consortium name="DOE Joint Genome Institute"/>
            <person name="Kuo A."/>
            <person name="Miyauchi S."/>
            <person name="Kiss E."/>
            <person name="Drula E."/>
            <person name="Kohler A."/>
            <person name="Sanchez-Garcia M."/>
            <person name="Andreopoulos B."/>
            <person name="Barry K.W."/>
            <person name="Bonito G."/>
            <person name="Buee M."/>
            <person name="Carver A."/>
            <person name="Chen C."/>
            <person name="Cichocki N."/>
            <person name="Clum A."/>
            <person name="Culley D."/>
            <person name="Crous P.W."/>
            <person name="Fauchery L."/>
            <person name="Girlanda M."/>
            <person name="Hayes R."/>
            <person name="Keri Z."/>
            <person name="LaButti K."/>
            <person name="Lipzen A."/>
            <person name="Lombard V."/>
            <person name="Magnuson J."/>
            <person name="Maillard F."/>
            <person name="Morin E."/>
            <person name="Murat C."/>
            <person name="Nolan M."/>
            <person name="Ohm R."/>
            <person name="Pangilinan J."/>
            <person name="Pereira M."/>
            <person name="Perotto S."/>
            <person name="Peter M."/>
            <person name="Riley R."/>
            <person name="Sitrit Y."/>
            <person name="Stielow B."/>
            <person name="Szollosi G."/>
            <person name="Zifcakova L."/>
            <person name="Stursova M."/>
            <person name="Spatafora J.W."/>
            <person name="Tedersoo L."/>
            <person name="Vaario L.-M."/>
            <person name="Yamada A."/>
            <person name="Yan M."/>
            <person name="Wang P."/>
            <person name="Xu J."/>
            <person name="Bruns T."/>
            <person name="Baldrian P."/>
            <person name="Vilgalys R."/>
            <person name="Henrissat B."/>
            <person name="Grigoriev I.V."/>
            <person name="Hibbett D."/>
            <person name="Nagy L.G."/>
            <person name="Martin F.M."/>
        </authorList>
    </citation>
    <scope>NUCLEOTIDE SEQUENCE</scope>
    <source>
        <strain evidence="1">BED1</strain>
    </source>
</reference>
<comment type="caution">
    <text evidence="1">The sequence shown here is derived from an EMBL/GenBank/DDBJ whole genome shotgun (WGS) entry which is preliminary data.</text>
</comment>
<accession>A0AAD4BXG9</accession>
<dbReference type="AlphaFoldDB" id="A0AAD4BXG9"/>
<name>A0AAD4BXG9_BOLED</name>